<dbReference type="PANTHER" id="PTHR46011:SF6">
    <property type="entry name" value="HIGH ZINC ACTIVATED NUCLEAR RECEPTOR PROTEIN"/>
    <property type="match status" value="1"/>
</dbReference>
<evidence type="ECO:0000313" key="5">
    <source>
        <dbReference type="EMBL" id="GMS94799.1"/>
    </source>
</evidence>
<keyword evidence="1" id="KW-0805">Transcription regulation</keyword>
<feature type="domain" description="NR LBD" evidence="4">
    <location>
        <begin position="1"/>
        <end position="216"/>
    </location>
</feature>
<dbReference type="PANTHER" id="PTHR46011">
    <property type="entry name" value="NUCLEAR HORMONE RECEPTOR FAMILY MEMBER NHR-86-RELATED"/>
    <property type="match status" value="1"/>
</dbReference>
<proteinExistence type="predicted"/>
<keyword evidence="3" id="KW-0675">Receptor</keyword>
<name>A0AAV5TKD2_9BILA</name>
<dbReference type="GO" id="GO:0003700">
    <property type="term" value="F:DNA-binding transcription factor activity"/>
    <property type="evidence" value="ECO:0007669"/>
    <property type="project" value="TreeGrafter"/>
</dbReference>
<reference evidence="5" key="1">
    <citation type="submission" date="2023-10" db="EMBL/GenBank/DDBJ databases">
        <title>Genome assembly of Pristionchus species.</title>
        <authorList>
            <person name="Yoshida K."/>
            <person name="Sommer R.J."/>
        </authorList>
    </citation>
    <scope>NUCLEOTIDE SEQUENCE</scope>
    <source>
        <strain evidence="5">RS0144</strain>
    </source>
</reference>
<accession>A0AAV5TKD2</accession>
<feature type="non-terminal residue" evidence="5">
    <location>
        <position position="1"/>
    </location>
</feature>
<evidence type="ECO:0000259" key="4">
    <source>
        <dbReference type="PROSITE" id="PS51843"/>
    </source>
</evidence>
<dbReference type="GO" id="GO:0005634">
    <property type="term" value="C:nucleus"/>
    <property type="evidence" value="ECO:0007669"/>
    <property type="project" value="TreeGrafter"/>
</dbReference>
<organism evidence="5 6">
    <name type="scientific">Pristionchus entomophagus</name>
    <dbReference type="NCBI Taxonomy" id="358040"/>
    <lineage>
        <taxon>Eukaryota</taxon>
        <taxon>Metazoa</taxon>
        <taxon>Ecdysozoa</taxon>
        <taxon>Nematoda</taxon>
        <taxon>Chromadorea</taxon>
        <taxon>Rhabditida</taxon>
        <taxon>Rhabditina</taxon>
        <taxon>Diplogasteromorpha</taxon>
        <taxon>Diplogasteroidea</taxon>
        <taxon>Neodiplogasteridae</taxon>
        <taxon>Pristionchus</taxon>
    </lineage>
</organism>
<dbReference type="Gene3D" id="1.10.565.10">
    <property type="entry name" value="Retinoid X Receptor"/>
    <property type="match status" value="1"/>
</dbReference>
<evidence type="ECO:0000313" key="6">
    <source>
        <dbReference type="Proteomes" id="UP001432027"/>
    </source>
</evidence>
<evidence type="ECO:0000256" key="3">
    <source>
        <dbReference type="ARBA" id="ARBA00023170"/>
    </source>
</evidence>
<gene>
    <name evidence="5" type="ORF">PENTCL1PPCAC_16974</name>
</gene>
<dbReference type="EMBL" id="BTSX01000004">
    <property type="protein sequence ID" value="GMS94799.1"/>
    <property type="molecule type" value="Genomic_DNA"/>
</dbReference>
<dbReference type="PROSITE" id="PS51843">
    <property type="entry name" value="NR_LBD"/>
    <property type="match status" value="1"/>
</dbReference>
<keyword evidence="2" id="KW-0804">Transcription</keyword>
<dbReference type="InterPro" id="IPR035500">
    <property type="entry name" value="NHR-like_dom_sf"/>
</dbReference>
<evidence type="ECO:0000256" key="2">
    <source>
        <dbReference type="ARBA" id="ARBA00023163"/>
    </source>
</evidence>
<dbReference type="InterPro" id="IPR000536">
    <property type="entry name" value="Nucl_hrmn_rcpt_lig-bd"/>
</dbReference>
<dbReference type="Proteomes" id="UP001432027">
    <property type="component" value="Unassembled WGS sequence"/>
</dbReference>
<evidence type="ECO:0000256" key="1">
    <source>
        <dbReference type="ARBA" id="ARBA00023015"/>
    </source>
</evidence>
<comment type="caution">
    <text evidence="5">The sequence shown here is derived from an EMBL/GenBank/DDBJ whole genome shotgun (WGS) entry which is preliminary data.</text>
</comment>
<protein>
    <recommendedName>
        <fullName evidence="4">NR LBD domain-containing protein</fullName>
    </recommendedName>
</protein>
<dbReference type="AlphaFoldDB" id="A0AAV5TKD2"/>
<sequence>HVQPFAQEMYTSLTTNAKVFVAAFSDFSENTFPDFRRMSAKYKTTVVSCSLKLVKMLESTYRAARHFPNCSTVMPSYLTTLTIDTVDKLFEDCPHVINKREAMDQMRRNLERSIKLTKEYFLKLQISDDEFLALLGLAFWNEEIINTDCSLTVIVEKNRASIMRVVYSKQGLEDYACRIGELFCFLVNIEKTVSLSHEDLRIYQLLNMFEKECCVR</sequence>
<keyword evidence="6" id="KW-1185">Reference proteome</keyword>
<dbReference type="Pfam" id="PF00104">
    <property type="entry name" value="Hormone_recep"/>
    <property type="match status" value="1"/>
</dbReference>
<dbReference type="SUPFAM" id="SSF48508">
    <property type="entry name" value="Nuclear receptor ligand-binding domain"/>
    <property type="match status" value="1"/>
</dbReference>